<dbReference type="SUPFAM" id="SSF50978">
    <property type="entry name" value="WD40 repeat-like"/>
    <property type="match status" value="1"/>
</dbReference>
<dbReference type="InterPro" id="IPR036322">
    <property type="entry name" value="WD40_repeat_dom_sf"/>
</dbReference>
<gene>
    <name evidence="6" type="ORF">PsYK624_078900</name>
</gene>
<evidence type="ECO:0000256" key="1">
    <source>
        <dbReference type="ARBA" id="ARBA00022574"/>
    </source>
</evidence>
<keyword evidence="2" id="KW-0677">Repeat</keyword>
<evidence type="ECO:0000313" key="7">
    <source>
        <dbReference type="Proteomes" id="UP000703269"/>
    </source>
</evidence>
<comment type="caution">
    <text evidence="6">The sequence shown here is derived from an EMBL/GenBank/DDBJ whole genome shotgun (WGS) entry which is preliminary data.</text>
</comment>
<dbReference type="InterPro" id="IPR015943">
    <property type="entry name" value="WD40/YVTN_repeat-like_dom_sf"/>
</dbReference>
<dbReference type="PROSITE" id="PS50082">
    <property type="entry name" value="WD_REPEATS_2"/>
    <property type="match status" value="3"/>
</dbReference>
<evidence type="ECO:0000256" key="2">
    <source>
        <dbReference type="ARBA" id="ARBA00022737"/>
    </source>
</evidence>
<dbReference type="EMBL" id="BPQB01000022">
    <property type="protein sequence ID" value="GJE91739.1"/>
    <property type="molecule type" value="Genomic_DNA"/>
</dbReference>
<proteinExistence type="predicted"/>
<evidence type="ECO:0000256" key="4">
    <source>
        <dbReference type="SAM" id="MobiDB-lite"/>
    </source>
</evidence>
<dbReference type="AlphaFoldDB" id="A0A9P3GCA8"/>
<feature type="domain" description="Anaphase-promoting complex subunit 4-like WD40" evidence="5">
    <location>
        <begin position="51"/>
        <end position="140"/>
    </location>
</feature>
<dbReference type="Gene3D" id="2.130.10.10">
    <property type="entry name" value="YVTN repeat-like/Quinoprotein amine dehydrogenase"/>
    <property type="match status" value="1"/>
</dbReference>
<keyword evidence="7" id="KW-1185">Reference proteome</keyword>
<evidence type="ECO:0000259" key="5">
    <source>
        <dbReference type="Pfam" id="PF12894"/>
    </source>
</evidence>
<dbReference type="SMART" id="SM00320">
    <property type="entry name" value="WD40"/>
    <property type="match status" value="4"/>
</dbReference>
<dbReference type="OrthoDB" id="2766946at2759"/>
<accession>A0A9P3GCA8</accession>
<sequence length="373" mass="39968">MSFLNTLATSTSSSAQPTSAASSTATMSSAPVSLKGDIQVADAPTDSVSGLAWSPTSDLLAAGSWDSSVRVYQVAPNGQTRGVAAYAHAAPVLSVAWSKDGSKLFSGGCDGAGRMLDTTTGQAMQVAQHDAPIKCVRWVETPRGGLLATGGWDKTLRYWDLRSPAPAAVIQLPERLYTMDVKYPWLVLGTADRHIQIYDLSNPTVVFNQSQSGLAMQTRVVSMGDGVYAYGNVEGRVQLTWTSPSDPSAKHQPFNFKAHRTRLPNEPATSYGSVVWAVNDISFHPLYTGTFTTCGSDGRILTWDAENRTRLATFEPAGAPVTATAFSRTGALLAYAVSYDWHRGHAGNTPDVPSRVMVHSCRDDEVKPRHAAK</sequence>
<dbReference type="PROSITE" id="PS50294">
    <property type="entry name" value="WD_REPEATS_REGION"/>
    <property type="match status" value="1"/>
</dbReference>
<feature type="repeat" description="WD" evidence="3">
    <location>
        <begin position="126"/>
        <end position="169"/>
    </location>
</feature>
<feature type="repeat" description="WD" evidence="3">
    <location>
        <begin position="85"/>
        <end position="126"/>
    </location>
</feature>
<dbReference type="Proteomes" id="UP000703269">
    <property type="component" value="Unassembled WGS sequence"/>
</dbReference>
<dbReference type="InterPro" id="IPR001680">
    <property type="entry name" value="WD40_rpt"/>
</dbReference>
<reference evidence="6 7" key="1">
    <citation type="submission" date="2021-08" db="EMBL/GenBank/DDBJ databases">
        <title>Draft Genome Sequence of Phanerochaete sordida strain YK-624.</title>
        <authorList>
            <person name="Mori T."/>
            <person name="Dohra H."/>
            <person name="Suzuki T."/>
            <person name="Kawagishi H."/>
            <person name="Hirai H."/>
        </authorList>
    </citation>
    <scope>NUCLEOTIDE SEQUENCE [LARGE SCALE GENOMIC DNA]</scope>
    <source>
        <strain evidence="6 7">YK-624</strain>
    </source>
</reference>
<feature type="region of interest" description="Disordered" evidence="4">
    <location>
        <begin position="1"/>
        <end position="26"/>
    </location>
</feature>
<feature type="repeat" description="WD" evidence="3">
    <location>
        <begin position="41"/>
        <end position="74"/>
    </location>
</feature>
<evidence type="ECO:0000313" key="6">
    <source>
        <dbReference type="EMBL" id="GJE91739.1"/>
    </source>
</evidence>
<keyword evidence="1 3" id="KW-0853">WD repeat</keyword>
<dbReference type="Pfam" id="PF12894">
    <property type="entry name" value="ANAPC4_WD40"/>
    <property type="match status" value="1"/>
</dbReference>
<dbReference type="PANTHER" id="PTHR10971">
    <property type="entry name" value="MRNA EXPORT FACTOR AND BUB3"/>
    <property type="match status" value="1"/>
</dbReference>
<organism evidence="6 7">
    <name type="scientific">Phanerochaete sordida</name>
    <dbReference type="NCBI Taxonomy" id="48140"/>
    <lineage>
        <taxon>Eukaryota</taxon>
        <taxon>Fungi</taxon>
        <taxon>Dikarya</taxon>
        <taxon>Basidiomycota</taxon>
        <taxon>Agaricomycotina</taxon>
        <taxon>Agaricomycetes</taxon>
        <taxon>Polyporales</taxon>
        <taxon>Phanerochaetaceae</taxon>
        <taxon>Phanerochaete</taxon>
    </lineage>
</organism>
<dbReference type="InterPro" id="IPR024977">
    <property type="entry name" value="Apc4-like_WD40_dom"/>
</dbReference>
<evidence type="ECO:0000256" key="3">
    <source>
        <dbReference type="PROSITE-ProRule" id="PRU00221"/>
    </source>
</evidence>
<name>A0A9P3GCA8_9APHY</name>
<protein>
    <submittedName>
        <fullName evidence="6">WD40 repeat-like protein</fullName>
    </submittedName>
</protein>